<sequence>ACYRATFPEPMQLAYWKSVHCLPNVSFLIGKVFRRCWLLSQKSLKRFSGGLHSWESSSLRQ</sequence>
<proteinExistence type="predicted"/>
<organism evidence="1 2">
    <name type="scientific">Ixodes persulcatus</name>
    <name type="common">Taiga tick</name>
    <dbReference type="NCBI Taxonomy" id="34615"/>
    <lineage>
        <taxon>Eukaryota</taxon>
        <taxon>Metazoa</taxon>
        <taxon>Ecdysozoa</taxon>
        <taxon>Arthropoda</taxon>
        <taxon>Chelicerata</taxon>
        <taxon>Arachnida</taxon>
        <taxon>Acari</taxon>
        <taxon>Parasitiformes</taxon>
        <taxon>Ixodida</taxon>
        <taxon>Ixodoidea</taxon>
        <taxon>Ixodidae</taxon>
        <taxon>Ixodinae</taxon>
        <taxon>Ixodes</taxon>
    </lineage>
</organism>
<evidence type="ECO:0000313" key="2">
    <source>
        <dbReference type="Proteomes" id="UP000805193"/>
    </source>
</evidence>
<comment type="caution">
    <text evidence="1">The sequence shown here is derived from an EMBL/GenBank/DDBJ whole genome shotgun (WGS) entry which is preliminary data.</text>
</comment>
<feature type="non-terminal residue" evidence="1">
    <location>
        <position position="61"/>
    </location>
</feature>
<accession>A0AC60Q6L4</accession>
<reference evidence="1 2" key="1">
    <citation type="journal article" date="2020" name="Cell">
        <title>Large-Scale Comparative Analyses of Tick Genomes Elucidate Their Genetic Diversity and Vector Capacities.</title>
        <authorList>
            <consortium name="Tick Genome and Microbiome Consortium (TIGMIC)"/>
            <person name="Jia N."/>
            <person name="Wang J."/>
            <person name="Shi W."/>
            <person name="Du L."/>
            <person name="Sun Y."/>
            <person name="Zhan W."/>
            <person name="Jiang J.F."/>
            <person name="Wang Q."/>
            <person name="Zhang B."/>
            <person name="Ji P."/>
            <person name="Bell-Sakyi L."/>
            <person name="Cui X.M."/>
            <person name="Yuan T.T."/>
            <person name="Jiang B.G."/>
            <person name="Yang W.F."/>
            <person name="Lam T.T."/>
            <person name="Chang Q.C."/>
            <person name="Ding S.J."/>
            <person name="Wang X.J."/>
            <person name="Zhu J.G."/>
            <person name="Ruan X.D."/>
            <person name="Zhao L."/>
            <person name="Wei J.T."/>
            <person name="Ye R.Z."/>
            <person name="Que T.C."/>
            <person name="Du C.H."/>
            <person name="Zhou Y.H."/>
            <person name="Cheng J.X."/>
            <person name="Dai P.F."/>
            <person name="Guo W.B."/>
            <person name="Han X.H."/>
            <person name="Huang E.J."/>
            <person name="Li L.F."/>
            <person name="Wei W."/>
            <person name="Gao Y.C."/>
            <person name="Liu J.Z."/>
            <person name="Shao H.Z."/>
            <person name="Wang X."/>
            <person name="Wang C.C."/>
            <person name="Yang T.C."/>
            <person name="Huo Q.B."/>
            <person name="Li W."/>
            <person name="Chen H.Y."/>
            <person name="Chen S.E."/>
            <person name="Zhou L.G."/>
            <person name="Ni X.B."/>
            <person name="Tian J.H."/>
            <person name="Sheng Y."/>
            <person name="Liu T."/>
            <person name="Pan Y.S."/>
            <person name="Xia L.Y."/>
            <person name="Li J."/>
            <person name="Zhao F."/>
            <person name="Cao W.C."/>
        </authorList>
    </citation>
    <scope>NUCLEOTIDE SEQUENCE [LARGE SCALE GENOMIC DNA]</scope>
    <source>
        <strain evidence="1">Iper-2018</strain>
    </source>
</reference>
<protein>
    <submittedName>
        <fullName evidence="1">Uncharacterized protein</fullName>
    </submittedName>
</protein>
<keyword evidence="2" id="KW-1185">Reference proteome</keyword>
<name>A0AC60Q6L4_IXOPE</name>
<feature type="non-terminal residue" evidence="1">
    <location>
        <position position="1"/>
    </location>
</feature>
<dbReference type="Proteomes" id="UP000805193">
    <property type="component" value="Unassembled WGS sequence"/>
</dbReference>
<evidence type="ECO:0000313" key="1">
    <source>
        <dbReference type="EMBL" id="KAG0429340.1"/>
    </source>
</evidence>
<dbReference type="EMBL" id="JABSTQ010009419">
    <property type="protein sequence ID" value="KAG0429340.1"/>
    <property type="molecule type" value="Genomic_DNA"/>
</dbReference>
<gene>
    <name evidence="1" type="ORF">HPB47_023745</name>
</gene>